<sequence length="548" mass="62253">MTQPQTTPQTVAKNGVTPTLPINDQENTESQDTSFSSSQNAELDTEKNEKHASIIAKAWRNHRTRREIQGKVISSESRDKLQELQAHKKACMHLPDDNGTCPVWLKWEDLLDAVESQMHRKDSKMALAIDVVERIGKGSSGVKDHMWLVLDTEHWLEICDFYHRYGANLKIYHDYWLKTSTPQSFFPWLDEGEGKDLDLKARPRKKLEEEKVKYLSGSERADYEVIFKDGFLIYKKSGKPVHTLSTGALDTSETNVSRDPSPSPTPSINEEEENTPSTLLRRPSVKREKWIYVTDCLGNFYVGQKIKGHFHHSSFLAGGAIAAAGGIKVQYGKLIELNPKSGHYKPAQHHFKALVDRLKDEDVDLSDARLVYPNDLIEKQIVAEYKVKRFADLALVYHQFDSQVANFSNSFRRNVKSFAGEVKFSLRELFYSHDQIEVQALNTNDKSGSITNESPEGKIERKIIEEDPKVNQSRKSLGIFHEVRKSISSSILSLASIIFGQDNKTDDDSSTGSRHTSFRDNGDYEHHKSRLTNNKLGHSKDHGENSPK</sequence>
<feature type="compositionally biased region" description="Basic and acidic residues" evidence="5">
    <location>
        <begin position="517"/>
        <end position="526"/>
    </location>
</feature>
<gene>
    <name evidence="6" type="ORF">F8M41_004054</name>
</gene>
<accession>A0A8H4A787</accession>
<feature type="region of interest" description="Disordered" evidence="5">
    <location>
        <begin position="1"/>
        <end position="49"/>
    </location>
</feature>
<comment type="caution">
    <text evidence="6">The sequence shown here is derived from an EMBL/GenBank/DDBJ whole genome shotgun (WGS) entry which is preliminary data.</text>
</comment>
<feature type="compositionally biased region" description="Polar residues" evidence="5">
    <location>
        <begin position="245"/>
        <end position="260"/>
    </location>
</feature>
<dbReference type="PANTHER" id="PTHR31250:SF27">
    <property type="entry name" value="IQ DOMAIN-CONTAINING PROTEIN IQM5"/>
    <property type="match status" value="1"/>
</dbReference>
<dbReference type="PANTHER" id="PTHR31250">
    <property type="entry name" value="IQ DOMAIN-CONTAINING PROTEIN IQM3"/>
    <property type="match status" value="1"/>
</dbReference>
<evidence type="ECO:0000256" key="3">
    <source>
        <dbReference type="ARBA" id="ARBA00022490"/>
    </source>
</evidence>
<dbReference type="AlphaFoldDB" id="A0A8H4A787"/>
<reference evidence="6 7" key="1">
    <citation type="journal article" date="2019" name="Environ. Microbiol.">
        <title>At the nexus of three kingdoms: the genome of the mycorrhizal fungus Gigaspora margarita provides insights into plant, endobacterial and fungal interactions.</title>
        <authorList>
            <person name="Venice F."/>
            <person name="Ghignone S."/>
            <person name="Salvioli di Fossalunga A."/>
            <person name="Amselem J."/>
            <person name="Novero M."/>
            <person name="Xianan X."/>
            <person name="Sedzielewska Toro K."/>
            <person name="Morin E."/>
            <person name="Lipzen A."/>
            <person name="Grigoriev I.V."/>
            <person name="Henrissat B."/>
            <person name="Martin F.M."/>
            <person name="Bonfante P."/>
        </authorList>
    </citation>
    <scope>NUCLEOTIDE SEQUENCE [LARGE SCALE GENOMIC DNA]</scope>
    <source>
        <strain evidence="6 7">BEG34</strain>
    </source>
</reference>
<evidence type="ECO:0000256" key="5">
    <source>
        <dbReference type="SAM" id="MobiDB-lite"/>
    </source>
</evidence>
<organism evidence="6 7">
    <name type="scientific">Gigaspora margarita</name>
    <dbReference type="NCBI Taxonomy" id="4874"/>
    <lineage>
        <taxon>Eukaryota</taxon>
        <taxon>Fungi</taxon>
        <taxon>Fungi incertae sedis</taxon>
        <taxon>Mucoromycota</taxon>
        <taxon>Glomeromycotina</taxon>
        <taxon>Glomeromycetes</taxon>
        <taxon>Diversisporales</taxon>
        <taxon>Gigasporaceae</taxon>
        <taxon>Gigaspora</taxon>
    </lineage>
</organism>
<dbReference type="GO" id="GO:0005634">
    <property type="term" value="C:nucleus"/>
    <property type="evidence" value="ECO:0007669"/>
    <property type="project" value="UniProtKB-SubCell"/>
</dbReference>
<protein>
    <submittedName>
        <fullName evidence="6">Calmodulin-binding family protein</fullName>
    </submittedName>
</protein>
<comment type="subcellular location">
    <subcellularLocation>
        <location evidence="2">Cytoplasm</location>
    </subcellularLocation>
    <subcellularLocation>
        <location evidence="1">Nucleus</location>
    </subcellularLocation>
</comment>
<keyword evidence="7" id="KW-1185">Reference proteome</keyword>
<dbReference type="OrthoDB" id="7344096at2759"/>
<evidence type="ECO:0000313" key="6">
    <source>
        <dbReference type="EMBL" id="KAF0440402.1"/>
    </source>
</evidence>
<evidence type="ECO:0000256" key="1">
    <source>
        <dbReference type="ARBA" id="ARBA00004123"/>
    </source>
</evidence>
<feature type="region of interest" description="Disordered" evidence="5">
    <location>
        <begin position="503"/>
        <end position="548"/>
    </location>
</feature>
<dbReference type="Proteomes" id="UP000439903">
    <property type="component" value="Unassembled WGS sequence"/>
</dbReference>
<feature type="compositionally biased region" description="Polar residues" evidence="5">
    <location>
        <begin position="1"/>
        <end position="42"/>
    </location>
</feature>
<feature type="compositionally biased region" description="Basic and acidic residues" evidence="5">
    <location>
        <begin position="538"/>
        <end position="548"/>
    </location>
</feature>
<proteinExistence type="predicted"/>
<feature type="region of interest" description="Disordered" evidence="5">
    <location>
        <begin position="245"/>
        <end position="280"/>
    </location>
</feature>
<name>A0A8H4A787_GIGMA</name>
<evidence type="ECO:0000256" key="2">
    <source>
        <dbReference type="ARBA" id="ARBA00004496"/>
    </source>
</evidence>
<keyword evidence="4" id="KW-0539">Nucleus</keyword>
<keyword evidence="3" id="KW-0963">Cytoplasm</keyword>
<dbReference type="GO" id="GO:0005737">
    <property type="term" value="C:cytoplasm"/>
    <property type="evidence" value="ECO:0007669"/>
    <property type="project" value="UniProtKB-SubCell"/>
</dbReference>
<evidence type="ECO:0000313" key="7">
    <source>
        <dbReference type="Proteomes" id="UP000439903"/>
    </source>
</evidence>
<evidence type="ECO:0000256" key="4">
    <source>
        <dbReference type="ARBA" id="ARBA00023242"/>
    </source>
</evidence>
<dbReference type="InterPro" id="IPR044159">
    <property type="entry name" value="IQM"/>
</dbReference>
<dbReference type="EMBL" id="WTPW01001366">
    <property type="protein sequence ID" value="KAF0440402.1"/>
    <property type="molecule type" value="Genomic_DNA"/>
</dbReference>